<keyword evidence="1" id="KW-0812">Transmembrane</keyword>
<dbReference type="AlphaFoldDB" id="A0A838CNS3"/>
<evidence type="ECO:0000313" key="3">
    <source>
        <dbReference type="Proteomes" id="UP000571017"/>
    </source>
</evidence>
<sequence>MTFKYAPIHKWKKQARSAFYNILSQLFVIFFMLYVNSEVTEVIAYVSFVVIVSSVFYMLYSLNMPQRDYIRLEEDYFSVHRGFLDSRKKVSYRDVTQMSRVHEVLSIRTSNGDGEDIYTNQLSDYDLPQLLQILEKRTGIRIGGIDGAKEEVEQRG</sequence>
<protein>
    <submittedName>
        <fullName evidence="2">Uncharacterized protein</fullName>
    </submittedName>
</protein>
<dbReference type="RefSeq" id="WP_181470749.1">
    <property type="nucleotide sequence ID" value="NZ_JACEFG010000001.1"/>
</dbReference>
<comment type="caution">
    <text evidence="2">The sequence shown here is derived from an EMBL/GenBank/DDBJ whole genome shotgun (WGS) entry which is preliminary data.</text>
</comment>
<keyword evidence="1" id="KW-1133">Transmembrane helix</keyword>
<organism evidence="2 3">
    <name type="scientific">Halobacillus locisalis</name>
    <dbReference type="NCBI Taxonomy" id="220753"/>
    <lineage>
        <taxon>Bacteria</taxon>
        <taxon>Bacillati</taxon>
        <taxon>Bacillota</taxon>
        <taxon>Bacilli</taxon>
        <taxon>Bacillales</taxon>
        <taxon>Bacillaceae</taxon>
        <taxon>Halobacillus</taxon>
    </lineage>
</organism>
<name>A0A838CNS3_9BACI</name>
<dbReference type="Proteomes" id="UP000571017">
    <property type="component" value="Unassembled WGS sequence"/>
</dbReference>
<evidence type="ECO:0000256" key="1">
    <source>
        <dbReference type="SAM" id="Phobius"/>
    </source>
</evidence>
<dbReference type="EMBL" id="JACEFG010000001">
    <property type="protein sequence ID" value="MBA2173707.1"/>
    <property type="molecule type" value="Genomic_DNA"/>
</dbReference>
<keyword evidence="1" id="KW-0472">Membrane</keyword>
<gene>
    <name evidence="2" type="ORF">H0266_02230</name>
</gene>
<reference evidence="2 3" key="1">
    <citation type="journal article" date="2004" name="Extremophiles">
        <title>Halobacillus locisalis sp. nov., a halophilic bacterium isolated from a marine solar saltern of the Yellow Sea in Korea.</title>
        <authorList>
            <person name="Yoon J.H."/>
            <person name="Kang K.H."/>
            <person name="Oh T.K."/>
            <person name="Park Y.H."/>
        </authorList>
    </citation>
    <scope>NUCLEOTIDE SEQUENCE [LARGE SCALE GENOMIC DNA]</scope>
    <source>
        <strain evidence="2 3">KCTC 3788</strain>
    </source>
</reference>
<keyword evidence="3" id="KW-1185">Reference proteome</keyword>
<evidence type="ECO:0000313" key="2">
    <source>
        <dbReference type="EMBL" id="MBA2173707.1"/>
    </source>
</evidence>
<proteinExistence type="predicted"/>
<accession>A0A838CNS3</accession>
<feature type="transmembrane region" description="Helical" evidence="1">
    <location>
        <begin position="42"/>
        <end position="62"/>
    </location>
</feature>
<feature type="transmembrane region" description="Helical" evidence="1">
    <location>
        <begin position="18"/>
        <end position="36"/>
    </location>
</feature>